<dbReference type="AlphaFoldDB" id="A0A7J3Z5F3"/>
<evidence type="ECO:0000256" key="1">
    <source>
        <dbReference type="SAM" id="Phobius"/>
    </source>
</evidence>
<proteinExistence type="predicted"/>
<keyword evidence="1" id="KW-1133">Transmembrane helix</keyword>
<comment type="caution">
    <text evidence="2">The sequence shown here is derived from an EMBL/GenBank/DDBJ whole genome shotgun (WGS) entry which is preliminary data.</text>
</comment>
<evidence type="ECO:0000313" key="2">
    <source>
        <dbReference type="EMBL" id="HHQ50059.1"/>
    </source>
</evidence>
<reference evidence="2" key="1">
    <citation type="journal article" date="2020" name="mSystems">
        <title>Genome- and Community-Level Interaction Insights into Carbon Utilization and Element Cycling Functions of Hydrothermarchaeota in Hydrothermal Sediment.</title>
        <authorList>
            <person name="Zhou Z."/>
            <person name="Liu Y."/>
            <person name="Xu W."/>
            <person name="Pan J."/>
            <person name="Luo Z.H."/>
            <person name="Li M."/>
        </authorList>
    </citation>
    <scope>NUCLEOTIDE SEQUENCE [LARGE SCALE GENOMIC DNA]</scope>
    <source>
        <strain evidence="2">SpSt-1105</strain>
    </source>
</reference>
<sequence length="329" mass="36113">MSVSAKGLLILLLLTMLSTVVATPLCTASVFVEEPSLRSICDFIASLYTDLAPGYGCVRESPVVEKDVCYTSTNLLAEYVLRSLCGNKVLADRVKAFLKAYPTDFYDYYQVIFSKQFTLPFTVVEHEVAAVVGNTTIKHVKRVDRVVQDYDQYANLLALKALYHIVHGQGGDAVAELTKLSALFDGYGFRDKAYNTSGKYETYKLALAIIVCKCLWLPEAEEYTTALYSIKPFTTLHTVGYRGRGNLNLEAACLAAIALYAPTPCNMSLKLSANLAVLVLHTEIAVALAALVVLKLLRGSAKPNLKAKWGVLVVTSLTYMDMSVAKQFK</sequence>
<feature type="transmembrane region" description="Helical" evidence="1">
    <location>
        <begin position="275"/>
        <end position="297"/>
    </location>
</feature>
<keyword evidence="1" id="KW-0472">Membrane</keyword>
<accession>A0A7J3Z5F3</accession>
<name>A0A7J3Z5F3_9CREN</name>
<organism evidence="2">
    <name type="scientific">Ignisphaera aggregans</name>
    <dbReference type="NCBI Taxonomy" id="334771"/>
    <lineage>
        <taxon>Archaea</taxon>
        <taxon>Thermoproteota</taxon>
        <taxon>Thermoprotei</taxon>
        <taxon>Desulfurococcales</taxon>
        <taxon>Desulfurococcaceae</taxon>
        <taxon>Ignisphaera</taxon>
    </lineage>
</organism>
<gene>
    <name evidence="2" type="ORF">ENM66_01725</name>
</gene>
<keyword evidence="1" id="KW-0812">Transmembrane</keyword>
<protein>
    <submittedName>
        <fullName evidence="2">Uncharacterized protein</fullName>
    </submittedName>
</protein>
<dbReference type="EMBL" id="DRYQ01000020">
    <property type="protein sequence ID" value="HHQ50059.1"/>
    <property type="molecule type" value="Genomic_DNA"/>
</dbReference>